<accession>A0A9Q0JWH4</accession>
<dbReference type="PANTHER" id="PTHR11176">
    <property type="entry name" value="BOULE-RELATED"/>
    <property type="match status" value="1"/>
</dbReference>
<dbReference type="Gene3D" id="3.30.70.330">
    <property type="match status" value="1"/>
</dbReference>
<feature type="domain" description="RRM" evidence="4">
    <location>
        <begin position="16"/>
        <end position="94"/>
    </location>
</feature>
<dbReference type="InterPro" id="IPR035979">
    <property type="entry name" value="RBD_domain_sf"/>
</dbReference>
<keyword evidence="6" id="KW-1185">Reference proteome</keyword>
<dbReference type="Pfam" id="PF00076">
    <property type="entry name" value="RRM_1"/>
    <property type="match status" value="1"/>
</dbReference>
<feature type="region of interest" description="Disordered" evidence="3">
    <location>
        <begin position="95"/>
        <end position="114"/>
    </location>
</feature>
<evidence type="ECO:0000313" key="6">
    <source>
        <dbReference type="Proteomes" id="UP001141806"/>
    </source>
</evidence>
<evidence type="ECO:0000256" key="3">
    <source>
        <dbReference type="SAM" id="MobiDB-lite"/>
    </source>
</evidence>
<dbReference type="PROSITE" id="PS50102">
    <property type="entry name" value="RRM"/>
    <property type="match status" value="1"/>
</dbReference>
<evidence type="ECO:0000256" key="2">
    <source>
        <dbReference type="PROSITE-ProRule" id="PRU00176"/>
    </source>
</evidence>
<dbReference type="GO" id="GO:0003723">
    <property type="term" value="F:RNA binding"/>
    <property type="evidence" value="ECO:0007669"/>
    <property type="project" value="UniProtKB-UniRule"/>
</dbReference>
<evidence type="ECO:0000259" key="4">
    <source>
        <dbReference type="PROSITE" id="PS50102"/>
    </source>
</evidence>
<keyword evidence="1 2" id="KW-0694">RNA-binding</keyword>
<comment type="caution">
    <text evidence="5">The sequence shown here is derived from an EMBL/GenBank/DDBJ whole genome shotgun (WGS) entry which is preliminary data.</text>
</comment>
<reference evidence="5" key="1">
    <citation type="journal article" date="2023" name="Plant J.">
        <title>The genome of the king protea, Protea cynaroides.</title>
        <authorList>
            <person name="Chang J."/>
            <person name="Duong T.A."/>
            <person name="Schoeman C."/>
            <person name="Ma X."/>
            <person name="Roodt D."/>
            <person name="Barker N."/>
            <person name="Li Z."/>
            <person name="Van de Peer Y."/>
            <person name="Mizrachi E."/>
        </authorList>
    </citation>
    <scope>NUCLEOTIDE SEQUENCE</scope>
    <source>
        <tissue evidence="5">Young leaves</tissue>
    </source>
</reference>
<gene>
    <name evidence="5" type="ORF">NE237_029680</name>
</gene>
<dbReference type="OrthoDB" id="439808at2759"/>
<organism evidence="5 6">
    <name type="scientific">Protea cynaroides</name>
    <dbReference type="NCBI Taxonomy" id="273540"/>
    <lineage>
        <taxon>Eukaryota</taxon>
        <taxon>Viridiplantae</taxon>
        <taxon>Streptophyta</taxon>
        <taxon>Embryophyta</taxon>
        <taxon>Tracheophyta</taxon>
        <taxon>Spermatophyta</taxon>
        <taxon>Magnoliopsida</taxon>
        <taxon>Proteales</taxon>
        <taxon>Proteaceae</taxon>
        <taxon>Protea</taxon>
    </lineage>
</organism>
<dbReference type="EMBL" id="JAMYWD010000012">
    <property type="protein sequence ID" value="KAJ4952848.1"/>
    <property type="molecule type" value="Genomic_DNA"/>
</dbReference>
<evidence type="ECO:0000313" key="5">
    <source>
        <dbReference type="EMBL" id="KAJ4952848.1"/>
    </source>
</evidence>
<dbReference type="SUPFAM" id="SSF54928">
    <property type="entry name" value="RNA-binding domain, RBD"/>
    <property type="match status" value="1"/>
</dbReference>
<proteinExistence type="predicted"/>
<dbReference type="Proteomes" id="UP001141806">
    <property type="component" value="Unassembled WGS sequence"/>
</dbReference>
<dbReference type="InterPro" id="IPR012677">
    <property type="entry name" value="Nucleotide-bd_a/b_plait_sf"/>
</dbReference>
<dbReference type="InterPro" id="IPR000504">
    <property type="entry name" value="RRM_dom"/>
</dbReference>
<evidence type="ECO:0000256" key="1">
    <source>
        <dbReference type="ARBA" id="ARBA00022884"/>
    </source>
</evidence>
<protein>
    <recommendedName>
        <fullName evidence="4">RRM domain-containing protein</fullName>
    </recommendedName>
</protein>
<dbReference type="SMART" id="SM00360">
    <property type="entry name" value="RRM"/>
    <property type="match status" value="1"/>
</dbReference>
<sequence>MVGGNNAGQFGDTTYTKIFVGGLAGETQRETMSRYFEQFGEIQEAVVFADKNTRKSKGYGFVTFKDPDAAMRACQDPSSPIIDGRRTNCNLASLGAHRDRPPTPQHGTGRFRPAPGTVAPSAYYSSSCTYFHQPTALSAFPYFSYGCDDADVYDWNGIASPSRSI</sequence>
<name>A0A9Q0JWH4_9MAGN</name>
<dbReference type="AlphaFoldDB" id="A0A9Q0JWH4"/>
<dbReference type="PANTHER" id="PTHR11176:SF22">
    <property type="entry name" value="RNA-BINDING PROTEIN 38-LIKE ISOFORM X1"/>
    <property type="match status" value="1"/>
</dbReference>